<gene>
    <name evidence="5" type="ordered locus">Sulku_0920</name>
</gene>
<evidence type="ECO:0000256" key="2">
    <source>
        <dbReference type="ARBA" id="ARBA00023125"/>
    </source>
</evidence>
<keyword evidence="2" id="KW-0238">DNA-binding</keyword>
<dbReference type="Gene3D" id="3.20.80.10">
    <property type="entry name" value="Regulatory factor, effector binding domain"/>
    <property type="match status" value="1"/>
</dbReference>
<evidence type="ECO:0000256" key="1">
    <source>
        <dbReference type="ARBA" id="ARBA00023015"/>
    </source>
</evidence>
<dbReference type="RefSeq" id="WP_013459781.1">
    <property type="nucleotide sequence ID" value="NC_014762.1"/>
</dbReference>
<evidence type="ECO:0000259" key="4">
    <source>
        <dbReference type="PROSITE" id="PS01124"/>
    </source>
</evidence>
<dbReference type="PANTHER" id="PTHR40055:SF1">
    <property type="entry name" value="TRANSCRIPTIONAL REGULATOR YGIV-RELATED"/>
    <property type="match status" value="1"/>
</dbReference>
<dbReference type="InterPro" id="IPR009057">
    <property type="entry name" value="Homeodomain-like_sf"/>
</dbReference>
<protein>
    <submittedName>
        <fullName evidence="5">Transcriptional regulator, AraC family</fullName>
    </submittedName>
</protein>
<dbReference type="SMART" id="SM00871">
    <property type="entry name" value="AraC_E_bind"/>
    <property type="match status" value="1"/>
</dbReference>
<dbReference type="eggNOG" id="COG3449">
    <property type="taxonomic scope" value="Bacteria"/>
</dbReference>
<dbReference type="Proteomes" id="UP000008721">
    <property type="component" value="Chromosome"/>
</dbReference>
<dbReference type="Pfam" id="PF12833">
    <property type="entry name" value="HTH_18"/>
    <property type="match status" value="1"/>
</dbReference>
<name>E4U2D4_SULKY</name>
<keyword evidence="1" id="KW-0805">Transcription regulation</keyword>
<dbReference type="AlphaFoldDB" id="E4U2D4"/>
<dbReference type="InterPro" id="IPR010499">
    <property type="entry name" value="AraC_E-bd"/>
</dbReference>
<dbReference type="InterPro" id="IPR020449">
    <property type="entry name" value="Tscrpt_reg_AraC-type_HTH"/>
</dbReference>
<dbReference type="HOGENOM" id="CLU_000445_81_1_7"/>
<dbReference type="GO" id="GO:0043565">
    <property type="term" value="F:sequence-specific DNA binding"/>
    <property type="evidence" value="ECO:0007669"/>
    <property type="project" value="InterPro"/>
</dbReference>
<dbReference type="Gene3D" id="1.10.10.60">
    <property type="entry name" value="Homeodomain-like"/>
    <property type="match status" value="2"/>
</dbReference>
<dbReference type="SMART" id="SM00342">
    <property type="entry name" value="HTH_ARAC"/>
    <property type="match status" value="1"/>
</dbReference>
<dbReference type="STRING" id="709032.Sulku_0920"/>
<sequence>MKRETKHHHADSVNRVLSYIYLHIDTDLNVAELAEMEGISPHHLHRIFKEETGRNLFETIKSIRLQKSASLLLTNKYATVSEIAQMCGYSSQTSFIKAFKERFHTTPKVWKSGESLLYSEKILEGSSFGNSDRDFSGTIPKIVKSPPIYAAYIRHRGYNISIKNSWNRLVGWSIENTIPENARQIGFHHDNPTITPPDECAYIAAIEVKKGMRLHGSVAYFEIPASLCAVFHIQGKYGDVLHFMRYVYQIWLPESGFEAKTLPPYAIYRKNHFVDESDEFDLEFYLPITVL</sequence>
<evidence type="ECO:0000313" key="6">
    <source>
        <dbReference type="Proteomes" id="UP000008721"/>
    </source>
</evidence>
<evidence type="ECO:0000313" key="5">
    <source>
        <dbReference type="EMBL" id="ADR33584.1"/>
    </source>
</evidence>
<dbReference type="PRINTS" id="PR00032">
    <property type="entry name" value="HTHARAC"/>
</dbReference>
<reference evidence="5 6" key="1">
    <citation type="journal article" date="2012" name="Stand. Genomic Sci.">
        <title>Complete genome sequence of the sulfur compounds oxidizing chemolithoautotroph Sulfuricurvum kujiense type strain (YK-1(T)).</title>
        <authorList>
            <person name="Han C."/>
            <person name="Kotsyurbenko O."/>
            <person name="Chertkov O."/>
            <person name="Held B."/>
            <person name="Lapidus A."/>
            <person name="Nolan M."/>
            <person name="Lucas S."/>
            <person name="Hammon N."/>
            <person name="Deshpande S."/>
            <person name="Cheng J.F."/>
            <person name="Tapia R."/>
            <person name="Goodwin L.A."/>
            <person name="Pitluck S."/>
            <person name="Liolios K."/>
            <person name="Pagani I."/>
            <person name="Ivanova N."/>
            <person name="Mavromatis K."/>
            <person name="Mikhailova N."/>
            <person name="Pati A."/>
            <person name="Chen A."/>
            <person name="Palaniappan K."/>
            <person name="Land M."/>
            <person name="Hauser L."/>
            <person name="Chang Y.J."/>
            <person name="Jeffries C.D."/>
            <person name="Brambilla E.M."/>
            <person name="Rohde M."/>
            <person name="Spring S."/>
            <person name="Sikorski J."/>
            <person name="Goker M."/>
            <person name="Woyke T."/>
            <person name="Bristow J."/>
            <person name="Eisen J.A."/>
            <person name="Markowitz V."/>
            <person name="Hugenholtz P."/>
            <person name="Kyrpides N.C."/>
            <person name="Klenk H.P."/>
            <person name="Detter J.C."/>
        </authorList>
    </citation>
    <scope>NUCLEOTIDE SEQUENCE [LARGE SCALE GENOMIC DNA]</scope>
    <source>
        <strain evidence="6">ATCC BAA-921 / DSM 16994 / JCM 11577 / YK-1</strain>
    </source>
</reference>
<dbReference type="InterPro" id="IPR029442">
    <property type="entry name" value="GyrI-like"/>
</dbReference>
<dbReference type="GO" id="GO:0003700">
    <property type="term" value="F:DNA-binding transcription factor activity"/>
    <property type="evidence" value="ECO:0007669"/>
    <property type="project" value="InterPro"/>
</dbReference>
<dbReference type="SUPFAM" id="SSF46689">
    <property type="entry name" value="Homeodomain-like"/>
    <property type="match status" value="2"/>
</dbReference>
<feature type="domain" description="HTH araC/xylS-type" evidence="4">
    <location>
        <begin position="14"/>
        <end position="113"/>
    </location>
</feature>
<dbReference type="PANTHER" id="PTHR40055">
    <property type="entry name" value="TRANSCRIPTIONAL REGULATOR YGIV-RELATED"/>
    <property type="match status" value="1"/>
</dbReference>
<organism evidence="5 6">
    <name type="scientific">Sulfuricurvum kujiense (strain ATCC BAA-921 / DSM 16994 / JCM 11577 / YK-1)</name>
    <dbReference type="NCBI Taxonomy" id="709032"/>
    <lineage>
        <taxon>Bacteria</taxon>
        <taxon>Pseudomonadati</taxon>
        <taxon>Campylobacterota</taxon>
        <taxon>Epsilonproteobacteria</taxon>
        <taxon>Campylobacterales</taxon>
        <taxon>Sulfurimonadaceae</taxon>
        <taxon>Sulfuricurvum</taxon>
    </lineage>
</organism>
<dbReference type="SUPFAM" id="SSF55136">
    <property type="entry name" value="Probable bacterial effector-binding domain"/>
    <property type="match status" value="1"/>
</dbReference>
<dbReference type="KEGG" id="sku:Sulku_0920"/>
<keyword evidence="6" id="KW-1185">Reference proteome</keyword>
<dbReference type="EMBL" id="CP002355">
    <property type="protein sequence ID" value="ADR33584.1"/>
    <property type="molecule type" value="Genomic_DNA"/>
</dbReference>
<accession>E4U2D4</accession>
<dbReference type="InterPro" id="IPR050908">
    <property type="entry name" value="SmbC-like"/>
</dbReference>
<evidence type="ECO:0000256" key="3">
    <source>
        <dbReference type="ARBA" id="ARBA00023163"/>
    </source>
</evidence>
<dbReference type="Pfam" id="PF06445">
    <property type="entry name" value="GyrI-like"/>
    <property type="match status" value="1"/>
</dbReference>
<dbReference type="eggNOG" id="COG2207">
    <property type="taxonomic scope" value="Bacteria"/>
</dbReference>
<dbReference type="InterPro" id="IPR011256">
    <property type="entry name" value="Reg_factor_effector_dom_sf"/>
</dbReference>
<dbReference type="OrthoDB" id="5337216at2"/>
<keyword evidence="3" id="KW-0804">Transcription</keyword>
<dbReference type="InterPro" id="IPR018060">
    <property type="entry name" value="HTH_AraC"/>
</dbReference>
<dbReference type="PROSITE" id="PS01124">
    <property type="entry name" value="HTH_ARAC_FAMILY_2"/>
    <property type="match status" value="1"/>
</dbReference>
<proteinExistence type="predicted"/>